<gene>
    <name evidence="2" type="ORF">BaOVIS_032620</name>
</gene>
<dbReference type="OrthoDB" id="366075at2759"/>
<evidence type="ECO:0000313" key="3">
    <source>
        <dbReference type="Proteomes" id="UP001057455"/>
    </source>
</evidence>
<organism evidence="2 3">
    <name type="scientific">Babesia ovis</name>
    <dbReference type="NCBI Taxonomy" id="5869"/>
    <lineage>
        <taxon>Eukaryota</taxon>
        <taxon>Sar</taxon>
        <taxon>Alveolata</taxon>
        <taxon>Apicomplexa</taxon>
        <taxon>Aconoidasida</taxon>
        <taxon>Piroplasmida</taxon>
        <taxon>Babesiidae</taxon>
        <taxon>Babesia</taxon>
    </lineage>
</organism>
<comment type="caution">
    <text evidence="2">The sequence shown here is derived from an EMBL/GenBank/DDBJ whole genome shotgun (WGS) entry which is preliminary data.</text>
</comment>
<dbReference type="AlphaFoldDB" id="A0A9W5WWD0"/>
<evidence type="ECO:0000313" key="2">
    <source>
        <dbReference type="EMBL" id="GFE55858.1"/>
    </source>
</evidence>
<reference evidence="2" key="1">
    <citation type="submission" date="2019-12" db="EMBL/GenBank/DDBJ databases">
        <title>Genome sequence of Babesia ovis.</title>
        <authorList>
            <person name="Yamagishi J."/>
            <person name="Sevinc F."/>
            <person name="Xuan X."/>
        </authorList>
    </citation>
    <scope>NUCLEOTIDE SEQUENCE</scope>
    <source>
        <strain evidence="2">Selcuk</strain>
    </source>
</reference>
<feature type="region of interest" description="Disordered" evidence="1">
    <location>
        <begin position="182"/>
        <end position="256"/>
    </location>
</feature>
<keyword evidence="3" id="KW-1185">Reference proteome</keyword>
<dbReference type="EMBL" id="BLIY01000024">
    <property type="protein sequence ID" value="GFE55858.1"/>
    <property type="molecule type" value="Genomic_DNA"/>
</dbReference>
<dbReference type="Proteomes" id="UP001057455">
    <property type="component" value="Unassembled WGS sequence"/>
</dbReference>
<protein>
    <submittedName>
        <fullName evidence="2">High mobility group protein, putative</fullName>
    </submittedName>
</protein>
<sequence>MSVASPPVTTTGFRLFYEEVVSGVRAELRERLGTETVPLADVQREVSRLWKECPRQEEYRQKAALLRQSQPATELPKTATTDDLTIPPHRLRRIIDLDDEAPRVSKDALKVLGKATVCLYTTRSIIRQTIFLSQLAGNIHKHIVDTDSNYPAKPEHVWNVVKSPLHLKYEFLACSEKQLGCSTGTHGSRDTPTLSTSGSTTVERGPNRVSSGVALPTQGVESTPQVESVARTPEIAEPAKKRSASILSYFSSNKSS</sequence>
<name>A0A9W5WWD0_BABOV</name>
<proteinExistence type="predicted"/>
<evidence type="ECO:0000256" key="1">
    <source>
        <dbReference type="SAM" id="MobiDB-lite"/>
    </source>
</evidence>
<feature type="compositionally biased region" description="Polar residues" evidence="1">
    <location>
        <begin position="182"/>
        <end position="202"/>
    </location>
</feature>
<accession>A0A9W5WWD0</accession>
<feature type="compositionally biased region" description="Polar residues" evidence="1">
    <location>
        <begin position="245"/>
        <end position="256"/>
    </location>
</feature>